<feature type="compositionally biased region" description="Basic residues" evidence="1">
    <location>
        <begin position="219"/>
        <end position="249"/>
    </location>
</feature>
<evidence type="ECO:0000313" key="3">
    <source>
        <dbReference type="Proteomes" id="UP001344447"/>
    </source>
</evidence>
<comment type="caution">
    <text evidence="2">The sequence shown here is derived from an EMBL/GenBank/DDBJ whole genome shotgun (WGS) entry which is preliminary data.</text>
</comment>
<name>A0AAN7TUI7_9MYCE</name>
<evidence type="ECO:0000313" key="2">
    <source>
        <dbReference type="EMBL" id="KAK5579914.1"/>
    </source>
</evidence>
<organism evidence="2 3">
    <name type="scientific">Dictyostelium firmibasis</name>
    <dbReference type="NCBI Taxonomy" id="79012"/>
    <lineage>
        <taxon>Eukaryota</taxon>
        <taxon>Amoebozoa</taxon>
        <taxon>Evosea</taxon>
        <taxon>Eumycetozoa</taxon>
        <taxon>Dictyostelia</taxon>
        <taxon>Dictyosteliales</taxon>
        <taxon>Dictyosteliaceae</taxon>
        <taxon>Dictyostelium</taxon>
    </lineage>
</organism>
<protein>
    <submittedName>
        <fullName evidence="2">Uncharacterized protein</fullName>
    </submittedName>
</protein>
<reference evidence="2 3" key="1">
    <citation type="submission" date="2023-11" db="EMBL/GenBank/DDBJ databases">
        <title>Dfirmibasis_genome.</title>
        <authorList>
            <person name="Edelbroek B."/>
            <person name="Kjellin J."/>
            <person name="Jerlstrom-Hultqvist J."/>
            <person name="Soderbom F."/>
        </authorList>
    </citation>
    <scope>NUCLEOTIDE SEQUENCE [LARGE SCALE GENOMIC DNA]</scope>
    <source>
        <strain evidence="2 3">TNS-C-14</strain>
    </source>
</reference>
<gene>
    <name evidence="2" type="ORF">RB653_009603</name>
</gene>
<feature type="region of interest" description="Disordered" evidence="1">
    <location>
        <begin position="218"/>
        <end position="348"/>
    </location>
</feature>
<proteinExistence type="predicted"/>
<evidence type="ECO:0000256" key="1">
    <source>
        <dbReference type="SAM" id="MobiDB-lite"/>
    </source>
</evidence>
<sequence>MEHLDLIQTRNIQLQKECEKYNNFNSFTKVFWKIHKITSLYKFEILKHYKKKTLEGYLDKLSDDLNSFLGINLASVKKNKPYVYECKIIVIEIDPSIMKKNKLVPSIGIFVSSKNLETNKTKISKIVLVHCRNTDLQINSIGYSRIARDEDSEPFVLYNMAILNGEKDITKEVTKWIRFRFDSTISEITIPPIYIYSLMISWTTKNFYQVSKDRELEKKSKKSTNKKQSTRKTKPIKSKKNNTNSKKKIKDGCNYNDYSNQEYDSDDYEHYANRNSQSENLYDEEEVYQSDTEDNDETYSRYEKEDSEVTTESEDSTDSEYSEDSENPEDSDVSEDSEDSEDSETKPKYSSKQLEFVYSFDSIMGKIKKKEKITNVVNYIGNEEDKESKDESLQILTLKVPTKTIYEIFSHCSSKDPNFKFLGKTSKAYQIMRVLGDNFKKILGFSLDSLVFVQIVTSEASLNVYSKVKFFNNTFNNLKEISNYI</sequence>
<accession>A0AAN7TUI7</accession>
<feature type="compositionally biased region" description="Acidic residues" evidence="1">
    <location>
        <begin position="281"/>
        <end position="297"/>
    </location>
</feature>
<keyword evidence="3" id="KW-1185">Reference proteome</keyword>
<dbReference type="Proteomes" id="UP001344447">
    <property type="component" value="Unassembled WGS sequence"/>
</dbReference>
<feature type="compositionally biased region" description="Acidic residues" evidence="1">
    <location>
        <begin position="305"/>
        <end position="342"/>
    </location>
</feature>
<dbReference type="AlphaFoldDB" id="A0AAN7TUI7"/>
<dbReference type="EMBL" id="JAVFKY010000003">
    <property type="protein sequence ID" value="KAK5579914.1"/>
    <property type="molecule type" value="Genomic_DNA"/>
</dbReference>